<protein>
    <recommendedName>
        <fullName evidence="4">Sin3 binding protein</fullName>
    </recommendedName>
</protein>
<feature type="region of interest" description="Disordered" evidence="1">
    <location>
        <begin position="1"/>
        <end position="63"/>
    </location>
</feature>
<accession>A0A6G1HWE2</accession>
<dbReference type="InterPro" id="IPR018818">
    <property type="entry name" value="Stb3"/>
</dbReference>
<dbReference type="AlphaFoldDB" id="A0A6G1HWE2"/>
<feature type="region of interest" description="Disordered" evidence="1">
    <location>
        <begin position="254"/>
        <end position="285"/>
    </location>
</feature>
<dbReference type="GO" id="GO:0000432">
    <property type="term" value="P:positive regulation of transcription from RNA polymerase II promoter by glucose"/>
    <property type="evidence" value="ECO:0007669"/>
    <property type="project" value="TreeGrafter"/>
</dbReference>
<dbReference type="OrthoDB" id="5391991at2759"/>
<feature type="region of interest" description="Disordered" evidence="1">
    <location>
        <begin position="175"/>
        <end position="209"/>
    </location>
</feature>
<dbReference type="Proteomes" id="UP000799640">
    <property type="component" value="Unassembled WGS sequence"/>
</dbReference>
<feature type="compositionally biased region" description="Polar residues" evidence="1">
    <location>
        <begin position="316"/>
        <end position="331"/>
    </location>
</feature>
<feature type="compositionally biased region" description="Pro residues" evidence="1">
    <location>
        <begin position="29"/>
        <end position="43"/>
    </location>
</feature>
<dbReference type="GO" id="GO:0005634">
    <property type="term" value="C:nucleus"/>
    <property type="evidence" value="ECO:0007669"/>
    <property type="project" value="TreeGrafter"/>
</dbReference>
<dbReference type="PANTHER" id="PTHR28164:SF1">
    <property type="entry name" value="PROTEIN STB3"/>
    <property type="match status" value="1"/>
</dbReference>
<dbReference type="GO" id="GO:0043565">
    <property type="term" value="F:sequence-specific DNA binding"/>
    <property type="evidence" value="ECO:0007669"/>
    <property type="project" value="TreeGrafter"/>
</dbReference>
<proteinExistence type="predicted"/>
<feature type="region of interest" description="Disordered" evidence="1">
    <location>
        <begin position="307"/>
        <end position="346"/>
    </location>
</feature>
<evidence type="ECO:0000313" key="2">
    <source>
        <dbReference type="EMBL" id="KAF2400186.1"/>
    </source>
</evidence>
<organism evidence="2 3">
    <name type="scientific">Trichodelitschia bisporula</name>
    <dbReference type="NCBI Taxonomy" id="703511"/>
    <lineage>
        <taxon>Eukaryota</taxon>
        <taxon>Fungi</taxon>
        <taxon>Dikarya</taxon>
        <taxon>Ascomycota</taxon>
        <taxon>Pezizomycotina</taxon>
        <taxon>Dothideomycetes</taxon>
        <taxon>Dothideomycetes incertae sedis</taxon>
        <taxon>Phaeotrichales</taxon>
        <taxon>Phaeotrichaceae</taxon>
        <taxon>Trichodelitschia</taxon>
    </lineage>
</organism>
<evidence type="ECO:0008006" key="4">
    <source>
        <dbReference type="Google" id="ProtNLM"/>
    </source>
</evidence>
<evidence type="ECO:0000313" key="3">
    <source>
        <dbReference type="Proteomes" id="UP000799640"/>
    </source>
</evidence>
<name>A0A6G1HWE2_9PEZI</name>
<keyword evidence="3" id="KW-1185">Reference proteome</keyword>
<sequence length="377" mass="39592">MSSNTMKPVSNIAAAFAAQQGHYNNPKTPMLPTPPNSISPTLPPHKVRSVSASSSHPPPHVDSDIDLEEAVAHEASQGHPQALSSAALSGVEAAGQITAAMLARDYIPAALLGQEEALAIRFILAHLTAVLPGFSKLPAAKARRIVVAALESPNGGGPNGDVQFVKTGWGRWTAHRRSEGSAPTPGSNPMPPAFNSTGLQIPKGARPNNVTRRDIYSGASWNDSVMSAPDEDMDDVDMAEHEADKMSLDGDQYAADAVSDNPSDATDEEDWAQQGPQALRSKWDTPQARLRNYHMLTMTLTGSMVRAGASPRAGSSVPQSTSNINGNLGRQSRSDQKSASGGSYGTGTSISNGVFVATCGSMEEKEAVEALLRMGSM</sequence>
<gene>
    <name evidence="2" type="ORF">EJ06DRAFT_577416</name>
</gene>
<evidence type="ECO:0000256" key="1">
    <source>
        <dbReference type="SAM" id="MobiDB-lite"/>
    </source>
</evidence>
<dbReference type="EMBL" id="ML996695">
    <property type="protein sequence ID" value="KAF2400186.1"/>
    <property type="molecule type" value="Genomic_DNA"/>
</dbReference>
<dbReference type="PANTHER" id="PTHR28164">
    <property type="entry name" value="PROTEIN STB3"/>
    <property type="match status" value="1"/>
</dbReference>
<reference evidence="2" key="1">
    <citation type="journal article" date="2020" name="Stud. Mycol.">
        <title>101 Dothideomycetes genomes: a test case for predicting lifestyles and emergence of pathogens.</title>
        <authorList>
            <person name="Haridas S."/>
            <person name="Albert R."/>
            <person name="Binder M."/>
            <person name="Bloem J."/>
            <person name="Labutti K."/>
            <person name="Salamov A."/>
            <person name="Andreopoulos B."/>
            <person name="Baker S."/>
            <person name="Barry K."/>
            <person name="Bills G."/>
            <person name="Bluhm B."/>
            <person name="Cannon C."/>
            <person name="Castanera R."/>
            <person name="Culley D."/>
            <person name="Daum C."/>
            <person name="Ezra D."/>
            <person name="Gonzalez J."/>
            <person name="Henrissat B."/>
            <person name="Kuo A."/>
            <person name="Liang C."/>
            <person name="Lipzen A."/>
            <person name="Lutzoni F."/>
            <person name="Magnuson J."/>
            <person name="Mondo S."/>
            <person name="Nolan M."/>
            <person name="Ohm R."/>
            <person name="Pangilinan J."/>
            <person name="Park H.-J."/>
            <person name="Ramirez L."/>
            <person name="Alfaro M."/>
            <person name="Sun H."/>
            <person name="Tritt A."/>
            <person name="Yoshinaga Y."/>
            <person name="Zwiers L.-H."/>
            <person name="Turgeon B."/>
            <person name="Goodwin S."/>
            <person name="Spatafora J."/>
            <person name="Crous P."/>
            <person name="Grigoriev I."/>
        </authorList>
    </citation>
    <scope>NUCLEOTIDE SEQUENCE</scope>
    <source>
        <strain evidence="2">CBS 262.69</strain>
    </source>
</reference>
<dbReference type="Pfam" id="PF10330">
    <property type="entry name" value="Stb3"/>
    <property type="match status" value="1"/>
</dbReference>